<dbReference type="PANTHER" id="PTHR38344:SF1">
    <property type="entry name" value="INORGANIC CARBON TRANSPORTER SUBUNIT DABA-RELATED"/>
    <property type="match status" value="1"/>
</dbReference>
<accession>A0A380HAT6</accession>
<protein>
    <submittedName>
        <fullName evidence="6">Putative transmembrane protein coupled to NADH-ubiquinone oxidoreductase chain 5</fullName>
    </submittedName>
</protein>
<keyword evidence="3" id="KW-0479">Metal-binding</keyword>
<keyword evidence="1" id="KW-0813">Transport</keyword>
<evidence type="ECO:0000256" key="5">
    <source>
        <dbReference type="ARBA" id="ARBA00023136"/>
    </source>
</evidence>
<evidence type="ECO:0000256" key="4">
    <source>
        <dbReference type="ARBA" id="ARBA00022833"/>
    </source>
</evidence>
<organism evidence="6 7">
    <name type="scientific">Staphylococcus saccharolyticus</name>
    <dbReference type="NCBI Taxonomy" id="33028"/>
    <lineage>
        <taxon>Bacteria</taxon>
        <taxon>Bacillati</taxon>
        <taxon>Bacillota</taxon>
        <taxon>Bacilli</taxon>
        <taxon>Bacillales</taxon>
        <taxon>Staphylococcaceae</taxon>
        <taxon>Staphylococcus</taxon>
    </lineage>
</organism>
<dbReference type="GO" id="GO:0046872">
    <property type="term" value="F:metal ion binding"/>
    <property type="evidence" value="ECO:0007669"/>
    <property type="project" value="UniProtKB-KW"/>
</dbReference>
<gene>
    <name evidence="6" type="ORF">NCTC11807_02622</name>
</gene>
<evidence type="ECO:0000313" key="7">
    <source>
        <dbReference type="Proteomes" id="UP000255425"/>
    </source>
</evidence>
<keyword evidence="4" id="KW-0862">Zinc</keyword>
<dbReference type="Pfam" id="PF10070">
    <property type="entry name" value="DabA"/>
    <property type="match status" value="1"/>
</dbReference>
<keyword evidence="7" id="KW-1185">Reference proteome</keyword>
<dbReference type="EMBL" id="UHDZ01000001">
    <property type="protein sequence ID" value="SUM74444.1"/>
    <property type="molecule type" value="Genomic_DNA"/>
</dbReference>
<keyword evidence="5" id="KW-0472">Membrane</keyword>
<evidence type="ECO:0000313" key="6">
    <source>
        <dbReference type="EMBL" id="SUM74444.1"/>
    </source>
</evidence>
<proteinExistence type="predicted"/>
<sequence>MVEPAYRIKEFADRYDLKVYNRRQHSITSLFYTFKLMKHNVLPSLLLPELSGPFLSISTIANTVLPKKAYHLARRLTQRWVRKPEGKLTVNREHGEYSKLPVGFTEAEQIYFSKNALRLMNLTDNFAPLIVLGGHGSKSHNNPYHASLECGACGGASSGFKLVCVINHLSEKD</sequence>
<name>A0A380HAT6_9STAP</name>
<evidence type="ECO:0000256" key="2">
    <source>
        <dbReference type="ARBA" id="ARBA00022475"/>
    </source>
</evidence>
<dbReference type="AlphaFoldDB" id="A0A380HAT6"/>
<evidence type="ECO:0000256" key="3">
    <source>
        <dbReference type="ARBA" id="ARBA00022723"/>
    </source>
</evidence>
<dbReference type="InterPro" id="IPR018752">
    <property type="entry name" value="DabA"/>
</dbReference>
<reference evidence="6 7" key="1">
    <citation type="submission" date="2018-06" db="EMBL/GenBank/DDBJ databases">
        <authorList>
            <consortium name="Pathogen Informatics"/>
            <person name="Doyle S."/>
        </authorList>
    </citation>
    <scope>NUCLEOTIDE SEQUENCE [LARGE SCALE GENOMIC DNA]</scope>
    <source>
        <strain evidence="6 7">NCTC11807</strain>
    </source>
</reference>
<dbReference type="Proteomes" id="UP000255425">
    <property type="component" value="Unassembled WGS sequence"/>
</dbReference>
<keyword evidence="6" id="KW-0830">Ubiquinone</keyword>
<dbReference type="PANTHER" id="PTHR38344">
    <property type="entry name" value="UPF0753 PROTEIN AQ_863"/>
    <property type="match status" value="1"/>
</dbReference>
<evidence type="ECO:0000256" key="1">
    <source>
        <dbReference type="ARBA" id="ARBA00022448"/>
    </source>
</evidence>
<keyword evidence="6" id="KW-0812">Transmembrane</keyword>
<keyword evidence="2" id="KW-1003">Cell membrane</keyword>